<dbReference type="EMBL" id="JN412593">
    <property type="protein sequence ID" value="AEL98527.1"/>
    <property type="molecule type" value="Genomic_DNA"/>
</dbReference>
<gene>
    <name evidence="2" type="primary">55</name>
    <name evidence="2" type="ORF">LIEFIE_55</name>
</gene>
<keyword evidence="3" id="KW-1185">Reference proteome</keyword>
<dbReference type="RefSeq" id="YP_009013784.1">
    <property type="nucleotide sequence ID" value="NC_023705.1"/>
</dbReference>
<feature type="domain" description="DUF6884" evidence="1">
    <location>
        <begin position="118"/>
        <end position="220"/>
    </location>
</feature>
<reference evidence="2 3" key="1">
    <citation type="journal article" date="2012" name="J. Virol.">
        <title>Complete Genome Sequences of 138 Mycobacteriophages.</title>
        <authorList>
            <consortium name="the Science Education Alliance Phage Hunters Advancing Genomics and Evolutionary Science Program"/>
            <consortium name="the KwaZulu-Natal Research Institute for Tuberculosis and HIV Mycobacterial Genetics Course Students"/>
            <consortium name="the Phage Hunters Integrating Research and Education Program"/>
            <person name="Hatfull G.F."/>
        </authorList>
    </citation>
    <scope>NUCLEOTIDE SEQUENCE [LARGE SCALE GENOMIC DNA]</scope>
</reference>
<dbReference type="Pfam" id="PF21818">
    <property type="entry name" value="DUF6884"/>
    <property type="match status" value="1"/>
</dbReference>
<name>G1JY29_9CAUD</name>
<evidence type="ECO:0000313" key="3">
    <source>
        <dbReference type="Proteomes" id="UP000000695"/>
    </source>
</evidence>
<proteinExistence type="predicted"/>
<organism evidence="2 3">
    <name type="scientific">Mycobacterium phage Liefie</name>
    <dbReference type="NCBI Taxonomy" id="2922994"/>
    <lineage>
        <taxon>Viruses</taxon>
        <taxon>Duplodnaviria</taxon>
        <taxon>Heunggongvirae</taxon>
        <taxon>Uroviricota</taxon>
        <taxon>Caudoviricetes</taxon>
        <taxon>Gclasvirinae</taxon>
        <taxon>Liefievirus</taxon>
        <taxon>Liefievirus liefie</taxon>
        <taxon>Mycobacterium virus Liefie</taxon>
    </lineage>
</organism>
<sequence length="254" mass="26686">MAAIVLRSELHPSGSLMQHVATIDGIRIEAHQNEQAHNARTAGSWFLTIGLAGHPLRCHSQHRTLADARAFATDVLAEVGDNPTHAQLLAEHDRILGGDLLAELAEPTEDVEPAAGPIVVIPCGAQKLDTAAPAGELYTSAHFTLVLRAARRLAAEQAGRVFILSALHGLVDPADVLAPYDVKMGDPGSIQPAAIADQLRRIRPTTITTLLPRAYAQALDVAAELAGAGDLVDLYADAPGIGYQRGVAARLVAA</sequence>
<protein>
    <recommendedName>
        <fullName evidence="1">DUF6884 domain-containing protein</fullName>
    </recommendedName>
</protein>
<accession>G1JY29</accession>
<evidence type="ECO:0000259" key="1">
    <source>
        <dbReference type="Pfam" id="PF21818"/>
    </source>
</evidence>
<dbReference type="GeneID" id="18561611"/>
<dbReference type="KEGG" id="vg:18561611"/>
<dbReference type="InterPro" id="IPR049251">
    <property type="entry name" value="DUF6884"/>
</dbReference>
<dbReference type="Proteomes" id="UP000000695">
    <property type="component" value="Segment"/>
</dbReference>
<evidence type="ECO:0000313" key="2">
    <source>
        <dbReference type="EMBL" id="AEL98527.1"/>
    </source>
</evidence>